<dbReference type="InterPro" id="IPR015421">
    <property type="entry name" value="PyrdxlP-dep_Trfase_major"/>
</dbReference>
<proteinExistence type="inferred from homology"/>
<dbReference type="Gene3D" id="3.90.1150.10">
    <property type="entry name" value="Aspartate Aminotransferase, domain 1"/>
    <property type="match status" value="1"/>
</dbReference>
<dbReference type="EMBL" id="LFIV01000035">
    <property type="protein sequence ID" value="KZL74159.1"/>
    <property type="molecule type" value="Genomic_DNA"/>
</dbReference>
<keyword evidence="2" id="KW-0663">Pyridoxal phosphate</keyword>
<name>A0A166V4M7_9PEZI</name>
<dbReference type="Gene3D" id="3.40.640.10">
    <property type="entry name" value="Type I PLP-dependent aspartate aminotransferase-like (Major domain)"/>
    <property type="match status" value="1"/>
</dbReference>
<dbReference type="AlphaFoldDB" id="A0A166V4M7"/>
<dbReference type="GO" id="GO:0006520">
    <property type="term" value="P:amino acid metabolic process"/>
    <property type="evidence" value="ECO:0007669"/>
    <property type="project" value="TreeGrafter"/>
</dbReference>
<evidence type="ECO:0000313" key="4">
    <source>
        <dbReference type="EMBL" id="KZL74159.1"/>
    </source>
</evidence>
<dbReference type="InterPro" id="IPR004839">
    <property type="entry name" value="Aminotransferase_I/II_large"/>
</dbReference>
<comment type="similarity">
    <text evidence="1">Belongs to the class-I pyridoxal-phosphate-dependent aminotransferase family.</text>
</comment>
<reference evidence="4 5" key="1">
    <citation type="submission" date="2015-06" db="EMBL/GenBank/DDBJ databases">
        <title>Survival trade-offs in plant roots during colonization by closely related pathogenic and mutualistic fungi.</title>
        <authorList>
            <person name="Hacquard S."/>
            <person name="Kracher B."/>
            <person name="Hiruma K."/>
            <person name="Weinman A."/>
            <person name="Muench P."/>
            <person name="Garrido Oter R."/>
            <person name="Ver Loren van Themaat E."/>
            <person name="Dallerey J.-F."/>
            <person name="Damm U."/>
            <person name="Henrissat B."/>
            <person name="Lespinet O."/>
            <person name="Thon M."/>
            <person name="Kemen E."/>
            <person name="McHardy A.C."/>
            <person name="Schulze-Lefert P."/>
            <person name="O'Connell R.J."/>
        </authorList>
    </citation>
    <scope>NUCLEOTIDE SEQUENCE [LARGE SCALE GENOMIC DNA]</scope>
    <source>
        <strain evidence="4 5">0861</strain>
    </source>
</reference>
<gene>
    <name evidence="4" type="ORF">CT0861_01809</name>
</gene>
<evidence type="ECO:0000259" key="3">
    <source>
        <dbReference type="Pfam" id="PF00155"/>
    </source>
</evidence>
<dbReference type="PROSITE" id="PS00105">
    <property type="entry name" value="AA_TRANSFER_CLASS_1"/>
    <property type="match status" value="1"/>
</dbReference>
<evidence type="ECO:0000313" key="5">
    <source>
        <dbReference type="Proteomes" id="UP000076552"/>
    </source>
</evidence>
<evidence type="ECO:0000256" key="1">
    <source>
        <dbReference type="ARBA" id="ARBA00007441"/>
    </source>
</evidence>
<dbReference type="InterPro" id="IPR050478">
    <property type="entry name" value="Ethylene_sulfur-biosynth"/>
</dbReference>
<dbReference type="GO" id="GO:0030170">
    <property type="term" value="F:pyridoxal phosphate binding"/>
    <property type="evidence" value="ECO:0007669"/>
    <property type="project" value="InterPro"/>
</dbReference>
<sequence>MASLSARGRDAASANGTTLLWEVLKNLWHPDDNPSGFVSLAMAENALMHARLLPRLLQDFEPTPHMLTYGDGTTGSNRLKSVLSAFLTRKLRPMLELEAAHITVTNGCCSALEQLAWAIADPGEAFLLGKPYFRAFVTTLGGRMHIDTAAVSFGDVDPFGPGAVGKYEAALLEAREKGQRIKGVILCNPHNPLGRCYPRETIVGLMKLCQKYQIHLVSDEIYALSVWGPGERFHSCLSIDTAGVIDPSLVHIVWGTSKDFGANGLRVGAVISQHNPDLHAAVGFSSIHSSAASIAQESVANILQDTAWIDAYITDNHLKLSEHFSLVAEWAKSSGVPVAPGSNAAFFVWVDLGTAYRVRHPRVPAEDAFALLSKVLLSQKVLLAAGEQFGAEEPGWFRLVYSLSRQDLNEGLHRISLALEHGTATGEPDGTHWTTCI</sequence>
<feature type="domain" description="Aminotransferase class I/classII large" evidence="3">
    <location>
        <begin position="73"/>
        <end position="415"/>
    </location>
</feature>
<organism evidence="4 5">
    <name type="scientific">Colletotrichum tofieldiae</name>
    <dbReference type="NCBI Taxonomy" id="708197"/>
    <lineage>
        <taxon>Eukaryota</taxon>
        <taxon>Fungi</taxon>
        <taxon>Dikarya</taxon>
        <taxon>Ascomycota</taxon>
        <taxon>Pezizomycotina</taxon>
        <taxon>Sordariomycetes</taxon>
        <taxon>Hypocreomycetidae</taxon>
        <taxon>Glomerellales</taxon>
        <taxon>Glomerellaceae</taxon>
        <taxon>Colletotrichum</taxon>
        <taxon>Colletotrichum spaethianum species complex</taxon>
    </lineage>
</organism>
<dbReference type="PANTHER" id="PTHR43795:SF63">
    <property type="entry name" value="PUTATIVE (AFU_ORTHOLOGUE AFUA_4G00630)-RELATED"/>
    <property type="match status" value="1"/>
</dbReference>
<dbReference type="PANTHER" id="PTHR43795">
    <property type="entry name" value="BIFUNCTIONAL ASPARTATE AMINOTRANSFERASE AND GLUTAMATE/ASPARTATE-PREPHENATE AMINOTRANSFERASE-RELATED"/>
    <property type="match status" value="1"/>
</dbReference>
<evidence type="ECO:0000256" key="2">
    <source>
        <dbReference type="ARBA" id="ARBA00022898"/>
    </source>
</evidence>
<dbReference type="STRING" id="708197.A0A166V4M7"/>
<dbReference type="GO" id="GO:0008483">
    <property type="term" value="F:transaminase activity"/>
    <property type="evidence" value="ECO:0007669"/>
    <property type="project" value="TreeGrafter"/>
</dbReference>
<keyword evidence="5" id="KW-1185">Reference proteome</keyword>
<protein>
    <submittedName>
        <fullName evidence="4">ACC synthase</fullName>
    </submittedName>
</protein>
<dbReference type="InterPro" id="IPR015422">
    <property type="entry name" value="PyrdxlP-dep_Trfase_small"/>
</dbReference>
<dbReference type="Pfam" id="PF00155">
    <property type="entry name" value="Aminotran_1_2"/>
    <property type="match status" value="1"/>
</dbReference>
<accession>A0A166V4M7</accession>
<dbReference type="CDD" id="cd00609">
    <property type="entry name" value="AAT_like"/>
    <property type="match status" value="1"/>
</dbReference>
<comment type="caution">
    <text evidence="4">The sequence shown here is derived from an EMBL/GenBank/DDBJ whole genome shotgun (WGS) entry which is preliminary data.</text>
</comment>
<dbReference type="InterPro" id="IPR015424">
    <property type="entry name" value="PyrdxlP-dep_Trfase"/>
</dbReference>
<dbReference type="InterPro" id="IPR004838">
    <property type="entry name" value="NHTrfase_class1_PyrdxlP-BS"/>
</dbReference>
<dbReference type="PRINTS" id="PR00753">
    <property type="entry name" value="ACCSYNTHASE"/>
</dbReference>
<dbReference type="Proteomes" id="UP000076552">
    <property type="component" value="Unassembled WGS sequence"/>
</dbReference>
<dbReference type="SUPFAM" id="SSF53383">
    <property type="entry name" value="PLP-dependent transferases"/>
    <property type="match status" value="1"/>
</dbReference>